<dbReference type="EMBL" id="CP066776">
    <property type="protein sequence ID" value="QQL43731.1"/>
    <property type="molecule type" value="Genomic_DNA"/>
</dbReference>
<dbReference type="Proteomes" id="UP000475117">
    <property type="component" value="Chromosome"/>
</dbReference>
<protein>
    <submittedName>
        <fullName evidence="2">Rhodanese-like domain-containing protein</fullName>
    </submittedName>
</protein>
<dbReference type="CDD" id="cd00158">
    <property type="entry name" value="RHOD"/>
    <property type="match status" value="1"/>
</dbReference>
<evidence type="ECO:0000313" key="3">
    <source>
        <dbReference type="Proteomes" id="UP000475117"/>
    </source>
</evidence>
<dbReference type="InterPro" id="IPR036873">
    <property type="entry name" value="Rhodanese-like_dom_sf"/>
</dbReference>
<feature type="domain" description="Rhodanese" evidence="1">
    <location>
        <begin position="53"/>
        <end position="150"/>
    </location>
</feature>
<accession>A0A7T7EYZ5</accession>
<name>A0A7T7EYZ5_9BACT</name>
<dbReference type="InterPro" id="IPR001763">
    <property type="entry name" value="Rhodanese-like_dom"/>
</dbReference>
<dbReference type="KEGG" id="soa:G3M56_007405"/>
<gene>
    <name evidence="2" type="ORF">G3M56_007405</name>
</gene>
<dbReference type="SUPFAM" id="SSF52821">
    <property type="entry name" value="Rhodanese/Cell cycle control phosphatase"/>
    <property type="match status" value="1"/>
</dbReference>
<dbReference type="Pfam" id="PF00581">
    <property type="entry name" value="Rhodanese"/>
    <property type="match status" value="1"/>
</dbReference>
<evidence type="ECO:0000259" key="1">
    <source>
        <dbReference type="PROSITE" id="PS50206"/>
    </source>
</evidence>
<proteinExistence type="predicted"/>
<dbReference type="RefSeq" id="WP_235203309.1">
    <property type="nucleotide sequence ID" value="NZ_CP066776.1"/>
</dbReference>
<dbReference type="PROSITE" id="PS50206">
    <property type="entry name" value="RHODANESE_3"/>
    <property type="match status" value="1"/>
</dbReference>
<reference evidence="2 3" key="1">
    <citation type="submission" date="2020-12" db="EMBL/GenBank/DDBJ databases">
        <title>Sulforoseuscoccus oceanibium gen. nov., sp. nov., a representative of the phylum Verrucomicrobia with special cytoplasmic membrane, and proposal of Sulforoseuscoccusaceae fam. nov.</title>
        <authorList>
            <person name="Xi F."/>
        </authorList>
    </citation>
    <scope>NUCLEOTIDE SEQUENCE [LARGE SCALE GENOMIC DNA]</scope>
    <source>
        <strain evidence="2 3">T37</strain>
    </source>
</reference>
<sequence length="154" mass="16851">MKRLIVQLLALSVAVAVVAMLVRMVHPDAAELGEALTLADLGEGEILARDALAMDKLLWVDLRPHAEYERFHVDGAINVSVLEGDDLLDALFEQEMEGVDLYAGGVVLYCASTECGESHRVRSELEELGTGMTVYVLAGGYPELRRELVRQGKL</sequence>
<dbReference type="AlphaFoldDB" id="A0A7T7EYZ5"/>
<dbReference type="SMART" id="SM00450">
    <property type="entry name" value="RHOD"/>
    <property type="match status" value="1"/>
</dbReference>
<evidence type="ECO:0000313" key="2">
    <source>
        <dbReference type="EMBL" id="QQL43731.1"/>
    </source>
</evidence>
<keyword evidence="3" id="KW-1185">Reference proteome</keyword>
<organism evidence="2 3">
    <name type="scientific">Sulfuriroseicoccus oceanibius</name>
    <dbReference type="NCBI Taxonomy" id="2707525"/>
    <lineage>
        <taxon>Bacteria</taxon>
        <taxon>Pseudomonadati</taxon>
        <taxon>Verrucomicrobiota</taxon>
        <taxon>Verrucomicrobiia</taxon>
        <taxon>Verrucomicrobiales</taxon>
        <taxon>Verrucomicrobiaceae</taxon>
        <taxon>Sulfuriroseicoccus</taxon>
    </lineage>
</organism>
<dbReference type="Gene3D" id="3.40.250.10">
    <property type="entry name" value="Rhodanese-like domain"/>
    <property type="match status" value="1"/>
</dbReference>